<name>A0ACD3R5Z3_LARCR</name>
<dbReference type="Proteomes" id="UP000793456">
    <property type="component" value="Chromosome X"/>
</dbReference>
<evidence type="ECO:0000313" key="2">
    <source>
        <dbReference type="Proteomes" id="UP000793456"/>
    </source>
</evidence>
<reference evidence="1" key="1">
    <citation type="submission" date="2018-11" db="EMBL/GenBank/DDBJ databases">
        <title>The sequence and de novo assembly of Larimichthys crocea genome using PacBio and Hi-C technologies.</title>
        <authorList>
            <person name="Xu P."/>
            <person name="Chen B."/>
            <person name="Zhou Z."/>
            <person name="Ke Q."/>
            <person name="Wu Y."/>
            <person name="Bai H."/>
            <person name="Pu F."/>
        </authorList>
    </citation>
    <scope>NUCLEOTIDE SEQUENCE</scope>
    <source>
        <tissue evidence="1">Muscle</tissue>
    </source>
</reference>
<organism evidence="1 2">
    <name type="scientific">Larimichthys crocea</name>
    <name type="common">Large yellow croaker</name>
    <name type="synonym">Pseudosciaena crocea</name>
    <dbReference type="NCBI Taxonomy" id="215358"/>
    <lineage>
        <taxon>Eukaryota</taxon>
        <taxon>Metazoa</taxon>
        <taxon>Chordata</taxon>
        <taxon>Craniata</taxon>
        <taxon>Vertebrata</taxon>
        <taxon>Euteleostomi</taxon>
        <taxon>Actinopterygii</taxon>
        <taxon>Neopterygii</taxon>
        <taxon>Teleostei</taxon>
        <taxon>Neoteleostei</taxon>
        <taxon>Acanthomorphata</taxon>
        <taxon>Eupercaria</taxon>
        <taxon>Sciaenidae</taxon>
        <taxon>Larimichthys</taxon>
    </lineage>
</organism>
<protein>
    <submittedName>
        <fullName evidence="1">Uncharacterized protein</fullName>
    </submittedName>
</protein>
<dbReference type="EMBL" id="CM011683">
    <property type="protein sequence ID" value="TMS14386.1"/>
    <property type="molecule type" value="Genomic_DNA"/>
</dbReference>
<sequence length="107" mass="11185">MGTDKKGKSKSEAEPKETTVMMADINETPAETNGTKEEGGKVTEEGQMGEENKEEVVGDAEEASAKPVADADKSSPSKPQEEATDSPTTKAVTAPTSEGTEEPKDVV</sequence>
<evidence type="ECO:0000313" key="1">
    <source>
        <dbReference type="EMBL" id="TMS14386.1"/>
    </source>
</evidence>
<proteinExistence type="predicted"/>
<gene>
    <name evidence="1" type="ORF">E3U43_022866</name>
</gene>
<comment type="caution">
    <text evidence="1">The sequence shown here is derived from an EMBL/GenBank/DDBJ whole genome shotgun (WGS) entry which is preliminary data.</text>
</comment>
<accession>A0ACD3R5Z3</accession>
<keyword evidence="2" id="KW-1185">Reference proteome</keyword>